<dbReference type="Proteomes" id="UP001176961">
    <property type="component" value="Unassembled WGS sequence"/>
</dbReference>
<proteinExistence type="predicted"/>
<accession>A0AA36DV53</accession>
<comment type="caution">
    <text evidence="2">The sequence shown here is derived from an EMBL/GenBank/DDBJ whole genome shotgun (WGS) entry which is preliminary data.</text>
</comment>
<dbReference type="AlphaFoldDB" id="A0AA36DV53"/>
<keyword evidence="3" id="KW-1185">Reference proteome</keyword>
<feature type="transmembrane region" description="Helical" evidence="1">
    <location>
        <begin position="57"/>
        <end position="79"/>
    </location>
</feature>
<keyword evidence="1" id="KW-0472">Membrane</keyword>
<gene>
    <name evidence="2" type="ORF">CYNAS_LOCUS5354</name>
</gene>
<reference evidence="2" key="1">
    <citation type="submission" date="2023-07" db="EMBL/GenBank/DDBJ databases">
        <authorList>
            <consortium name="CYATHOMIX"/>
        </authorList>
    </citation>
    <scope>NUCLEOTIDE SEQUENCE</scope>
    <source>
        <strain evidence="2">N/A</strain>
    </source>
</reference>
<name>A0AA36DV53_CYLNA</name>
<evidence type="ECO:0000313" key="2">
    <source>
        <dbReference type="EMBL" id="CAJ0593371.1"/>
    </source>
</evidence>
<organism evidence="2 3">
    <name type="scientific">Cylicocyclus nassatus</name>
    <name type="common">Nematode worm</name>
    <dbReference type="NCBI Taxonomy" id="53992"/>
    <lineage>
        <taxon>Eukaryota</taxon>
        <taxon>Metazoa</taxon>
        <taxon>Ecdysozoa</taxon>
        <taxon>Nematoda</taxon>
        <taxon>Chromadorea</taxon>
        <taxon>Rhabditida</taxon>
        <taxon>Rhabditina</taxon>
        <taxon>Rhabditomorpha</taxon>
        <taxon>Strongyloidea</taxon>
        <taxon>Strongylidae</taxon>
        <taxon>Cylicocyclus</taxon>
    </lineage>
</organism>
<protein>
    <submittedName>
        <fullName evidence="2">Uncharacterized protein</fullName>
    </submittedName>
</protein>
<keyword evidence="1" id="KW-1133">Transmembrane helix</keyword>
<keyword evidence="1" id="KW-0812">Transmembrane</keyword>
<dbReference type="EMBL" id="CATQJL010000112">
    <property type="protein sequence ID" value="CAJ0593371.1"/>
    <property type="molecule type" value="Genomic_DNA"/>
</dbReference>
<sequence length="96" mass="11229">MVYAGGSSVMQAISENVSAYCRIHIEDLTPDSIMDISTILWLRICCVFSRQLDDFQLIIMELICILRWFFVQVIVYFEFDLIVILCRLRALQYLAI</sequence>
<evidence type="ECO:0000313" key="3">
    <source>
        <dbReference type="Proteomes" id="UP001176961"/>
    </source>
</evidence>
<evidence type="ECO:0000256" key="1">
    <source>
        <dbReference type="SAM" id="Phobius"/>
    </source>
</evidence>